<feature type="region of interest" description="Disordered" evidence="1">
    <location>
        <begin position="700"/>
        <end position="779"/>
    </location>
</feature>
<feature type="compositionally biased region" description="Low complexity" evidence="1">
    <location>
        <begin position="571"/>
        <end position="585"/>
    </location>
</feature>
<feature type="region of interest" description="Disordered" evidence="1">
    <location>
        <begin position="610"/>
        <end position="664"/>
    </location>
</feature>
<dbReference type="VEuPathDB" id="TriTrypDB:LdCL_280016200"/>
<feature type="compositionally biased region" description="Polar residues" evidence="1">
    <location>
        <begin position="252"/>
        <end position="270"/>
    </location>
</feature>
<feature type="region of interest" description="Disordered" evidence="1">
    <location>
        <begin position="1823"/>
        <end position="1863"/>
    </location>
</feature>
<feature type="compositionally biased region" description="Polar residues" evidence="1">
    <location>
        <begin position="215"/>
        <end position="225"/>
    </location>
</feature>
<feature type="region of interest" description="Disordered" evidence="1">
    <location>
        <begin position="494"/>
        <end position="535"/>
    </location>
</feature>
<dbReference type="VEuPathDB" id="TriTrypDB:LdBPK_281160.1"/>
<gene>
    <name evidence="2" type="ORF">CGC20_13535</name>
</gene>
<feature type="compositionally biased region" description="Pro residues" evidence="1">
    <location>
        <begin position="714"/>
        <end position="723"/>
    </location>
</feature>
<feature type="region of interest" description="Disordered" evidence="1">
    <location>
        <begin position="1731"/>
        <end position="1755"/>
    </location>
</feature>
<comment type="caution">
    <text evidence="2">The sequence shown here is derived from an EMBL/GenBank/DDBJ whole genome shotgun (WGS) entry which is preliminary data.</text>
</comment>
<dbReference type="VEuPathDB" id="TriTrypDB:LDHU3_28.1440"/>
<dbReference type="VEuPathDB" id="TriTrypDB:LdCL_280016100"/>
<reference evidence="3" key="1">
    <citation type="submission" date="2019-02" db="EMBL/GenBank/DDBJ databases">
        <title>FDA dAtabase for Regulatory Grade micrObial Sequences (FDA-ARGOS): Supporting development and validation of Infectious Disease Dx tests.</title>
        <authorList>
            <person name="Duncan R."/>
            <person name="Fisher C."/>
            <person name="Tallon L."/>
            <person name="Sadzewicz L."/>
            <person name="Sengamalay N."/>
            <person name="Ott S."/>
            <person name="Godinez A."/>
            <person name="Nagaraj S."/>
            <person name="Vavikolanu K."/>
            <person name="Vyas G."/>
            <person name="Nadendla S."/>
            <person name="Aluvathingal J."/>
            <person name="Sichtig H."/>
        </authorList>
    </citation>
    <scope>NUCLEOTIDE SEQUENCE [LARGE SCALE GENOMIC DNA]</scope>
    <source>
        <strain evidence="3">FDAARGOS_360</strain>
    </source>
</reference>
<feature type="compositionally biased region" description="Low complexity" evidence="1">
    <location>
        <begin position="654"/>
        <end position="664"/>
    </location>
</feature>
<feature type="compositionally biased region" description="Basic residues" evidence="1">
    <location>
        <begin position="1849"/>
        <end position="1858"/>
    </location>
</feature>
<feature type="region of interest" description="Disordered" evidence="1">
    <location>
        <begin position="104"/>
        <end position="149"/>
    </location>
</feature>
<feature type="region of interest" description="Disordered" evidence="1">
    <location>
        <begin position="1"/>
        <end position="33"/>
    </location>
</feature>
<dbReference type="VEuPathDB" id="TriTrypDB:LDHU3_28.1430"/>
<evidence type="ECO:0000313" key="2">
    <source>
        <dbReference type="EMBL" id="TPP40522.1"/>
    </source>
</evidence>
<proteinExistence type="predicted"/>
<dbReference type="Proteomes" id="UP000318821">
    <property type="component" value="Unassembled WGS sequence"/>
</dbReference>
<evidence type="ECO:0000313" key="3">
    <source>
        <dbReference type="Proteomes" id="UP000318821"/>
    </source>
</evidence>
<feature type="compositionally biased region" description="Basic and acidic residues" evidence="1">
    <location>
        <begin position="326"/>
        <end position="350"/>
    </location>
</feature>
<feature type="region of interest" description="Disordered" evidence="1">
    <location>
        <begin position="562"/>
        <end position="598"/>
    </location>
</feature>
<feature type="compositionally biased region" description="Basic and acidic residues" evidence="1">
    <location>
        <begin position="1825"/>
        <end position="1838"/>
    </location>
</feature>
<feature type="compositionally biased region" description="Basic and acidic residues" evidence="1">
    <location>
        <begin position="137"/>
        <end position="149"/>
    </location>
</feature>
<evidence type="ECO:0000256" key="1">
    <source>
        <dbReference type="SAM" id="MobiDB-lite"/>
    </source>
</evidence>
<dbReference type="EMBL" id="RHLD01000012">
    <property type="protein sequence ID" value="TPP40522.1"/>
    <property type="molecule type" value="Genomic_DNA"/>
</dbReference>
<feature type="region of interest" description="Disordered" evidence="1">
    <location>
        <begin position="170"/>
        <end position="385"/>
    </location>
</feature>
<accession>A0A504WUY4</accession>
<organism evidence="2 3">
    <name type="scientific">Leishmania donovani</name>
    <dbReference type="NCBI Taxonomy" id="5661"/>
    <lineage>
        <taxon>Eukaryota</taxon>
        <taxon>Discoba</taxon>
        <taxon>Euglenozoa</taxon>
        <taxon>Kinetoplastea</taxon>
        <taxon>Metakinetoplastina</taxon>
        <taxon>Trypanosomatida</taxon>
        <taxon>Trypanosomatidae</taxon>
        <taxon>Leishmaniinae</taxon>
        <taxon>Leishmania</taxon>
    </lineage>
</organism>
<protein>
    <submittedName>
        <fullName evidence="2">Uncharacterized protein</fullName>
    </submittedName>
</protein>
<name>A0A504WUY4_LEIDO</name>
<feature type="compositionally biased region" description="Basic and acidic residues" evidence="1">
    <location>
        <begin position="1594"/>
        <end position="1606"/>
    </location>
</feature>
<dbReference type="VEuPathDB" id="TriTrypDB:LdBPK_281150.1"/>
<feature type="compositionally biased region" description="Basic residues" evidence="1">
    <location>
        <begin position="241"/>
        <end position="250"/>
    </location>
</feature>
<feature type="compositionally biased region" description="Polar residues" evidence="1">
    <location>
        <begin position="123"/>
        <end position="133"/>
    </location>
</feature>
<feature type="region of interest" description="Disordered" evidence="1">
    <location>
        <begin position="1229"/>
        <end position="1253"/>
    </location>
</feature>
<feature type="region of interest" description="Disordered" evidence="1">
    <location>
        <begin position="1589"/>
        <end position="1628"/>
    </location>
</feature>
<sequence>MFFAGGTFGVESEARDANKRPSGRRHQARDMAELQATVNAGQGVPPAPAEGTLCAAAQRQMATGPSFLDRMYEHNSAVVESAHPTRRRGSAPADHLNIFSWHDTAPASRTPHQGRQVAAGGSRATQPVNTTAPVPTAEDRRAEEARKFETNSASAFLRFADAPKAQLRAEAGNRGARTGAVSGKPASSLPPCSDMMGSLTREQPPQPRGRRGQAATPTGNQSSVPEESGVAGFPGMGQRSIPRRLPHLTRKPAQSNVFPSPTANSMQQGDLGQRENAGGTRAPKPAPKSKCSPPYYIDDDDYENHRPTSACETEAYNQQPCQQEIRMCDENEYDGHDQARAGDFDADAQRRAQGAPNPEWLYDSTVGGDAGRLPAKSPSEQRRQYQFDAEKQQFYEADPALRPLFHAAANPQSAIVVLFEEKRSLWEESFEEALYKDFAHPSSVSSAGTVDAASSSEVADRNLVVRAAPRIEDITPASGAVAIEAPWDRASASLTGPETLSVKTGAKPTPVAQPPRANPGRSSDIRNPLLLPSVSGCDEERRTHLTAEVAFEQALYGGIVSMGDGDGGATGSRSTPGPGSTSNTPIARPTGEATGASKECREGCAAVATGAAAPVPPNPSPRIPGHLLRGGGGAPFKSAAPPQQAARSNEDKTQTASAMTTTTPRVTFASAEAAFERALYGDAMMEPLSGKADALVSSDASMPVADGDGSASPGAPPLPPAPSASPDTLDSTRRYRDGGAAGALVRSADDAAPDGAIEGTPASGMSEAATESTPQGREEVRQLVDNAADTEVSDAAEAKGTESVSVEEAIPPPTVSMRCAFDLDRLDAPADQFALLDALFHVADHHTAVVTHIDPADRVRRCMPLLDRISKRELFFASGWILDLERAEGTNAAPPRTESAAGFSGSAVPLPFTHREVIGRSKVLRTLVFRLLHTQHHWWDQVQEVVLLAVKKAAGLQTSCTGVLGAEATIEDIPMMPSDEGVEDATESVVVPASGAAVVECPMRHTTAADVQAAMTRIFGTDPQQVHFFSAALCEALATFGDTGGAIDGCADGAFSAFEGPVAAWNAFVLTQRHRTTGVCGPHTRPFSFGEGRPTINISDLAPLQYCDGAASWSDAPSPEPLPCATAARHSADVRVAEDGSWVDEAHVGRQPTLCTPSAGAAAADAITTSWDTMSEEEQNTFLFGAKSAQLSLRVRESGGVYAVFGQNNMPFEMESMLAEAEVAVQQREALGKEETEADAADGGSSHAPAEASPLEVMRDQEAAHVRAYDVDRVVLELMNSEGATVTTLPSDRSTFLSSLAAASNERSGSASRQQRARGHIGTTASASTMPFQWHLRNNEDVQLAALWQRFVRASTGDLIGNLVYVRRHASSLVHDAVVDIAVQKAFWLLFFARDEVRAVTHPKRTYDTLWNLHHQLVALFTLPRGGGSTSSPTLRRVTQGREAAQAARPAFEDLSLQSQVSYACFGCAHVPPRPSLLVTETAGVAAKPHIYSSVSMPFASPTDLYAALAESYNGHGVGQLETGAASSASDDGTQTSGREKANFATLSALQQLSIEFCFPRNRAERAEAALLLPARGGPTVAAAVTTTALETADTERDPRSERGEFSSDAGSHPASEGEPLDAEERTQPGVNVKERAASASKVRVHGGAAAEYAWIRQVHSALEGSVYECLRSLRAAGALAAPLPSRERRRDSIGVALATFSDEQRRKVWRAVQDITAAMIEGDAAESSVGASSLAREARAPTEAEGKQHRIPSPDAAMADALASPRQGGWEAMKFASSRQAPTVSKGRDKRHRVSDMLMASGVPLRRQRGRKPRAVSFDAIKSASEEREATAPEQTRRVSKPSIQRGTGRRGRKGGAARRECGVTNEEVARVMALFREGAT</sequence>
<feature type="compositionally biased region" description="Basic and acidic residues" evidence="1">
    <location>
        <begin position="1737"/>
        <end position="1749"/>
    </location>
</feature>